<dbReference type="Proteomes" id="UP000016922">
    <property type="component" value="Unassembled WGS sequence"/>
</dbReference>
<reference evidence="1 2" key="1">
    <citation type="journal article" date="2013" name="BMC Genomics">
        <title>Genomics-driven discovery of the pneumocandin biosynthetic gene cluster in the fungus Glarea lozoyensis.</title>
        <authorList>
            <person name="Chen L."/>
            <person name="Yue Q."/>
            <person name="Zhang X."/>
            <person name="Xiang M."/>
            <person name="Wang C."/>
            <person name="Li S."/>
            <person name="Che Y."/>
            <person name="Ortiz-Lopez F.J."/>
            <person name="Bills G.F."/>
            <person name="Liu X."/>
            <person name="An Z."/>
        </authorList>
    </citation>
    <scope>NUCLEOTIDE SEQUENCE [LARGE SCALE GENOMIC DNA]</scope>
    <source>
        <strain evidence="2">ATCC 20868 / MF5171</strain>
    </source>
</reference>
<protein>
    <recommendedName>
        <fullName evidence="3">Heterokaryon incompatibility domain-containing protein</fullName>
    </recommendedName>
</protein>
<accession>S3D4L7</accession>
<evidence type="ECO:0008006" key="3">
    <source>
        <dbReference type="Google" id="ProtNLM"/>
    </source>
</evidence>
<sequence>MALVYENAHLVIAATTARDSSGGCFSTRRSPCLFYQHTTSADITISFYLREESKSHKYFAKQWFCTVPSLYDKLLTRSWALQERLLATRIVHFVGDDLVWQCRKQTSCECNALRSHPGVLKIGWNKELEDRDSYLESQRFLWNRIIRHYMTLKITKVSDELPALSGLAKKFQAAGAGDYLAGLWRETILADLLWTVCEGKRAEKWQAPSWSWASLEKEGGGLICPYGFDSSDRLDCRHLRPGDPSATSHKSGVFGSTLLKTQCEPAGEDSTGNVKQPASLTISTPLIEVMGQFTEPELSSCIGLNITISRNGQVLIFDVDCEEDFEEYEGESFPLVCAWIGTEWHDSKYLPQIMVLRNSLGICGASSTPNAFERVGVIDDWNGWDQEEAERTAIIADWFSDSQVTTITIV</sequence>
<dbReference type="KEGG" id="glz:GLAREA_06400"/>
<dbReference type="HOGENOM" id="CLU_670941_0_0_1"/>
<dbReference type="OrthoDB" id="47007at2759"/>
<keyword evidence="2" id="KW-1185">Reference proteome</keyword>
<gene>
    <name evidence="1" type="ORF">GLAREA_06400</name>
</gene>
<dbReference type="PANTHER" id="PTHR33112">
    <property type="entry name" value="DOMAIN PROTEIN, PUTATIVE-RELATED"/>
    <property type="match status" value="1"/>
</dbReference>
<dbReference type="STRING" id="1116229.S3D4L7"/>
<evidence type="ECO:0000313" key="1">
    <source>
        <dbReference type="EMBL" id="EPE33387.1"/>
    </source>
</evidence>
<proteinExistence type="predicted"/>
<evidence type="ECO:0000313" key="2">
    <source>
        <dbReference type="Proteomes" id="UP000016922"/>
    </source>
</evidence>
<organism evidence="1 2">
    <name type="scientific">Glarea lozoyensis (strain ATCC 20868 / MF5171)</name>
    <dbReference type="NCBI Taxonomy" id="1116229"/>
    <lineage>
        <taxon>Eukaryota</taxon>
        <taxon>Fungi</taxon>
        <taxon>Dikarya</taxon>
        <taxon>Ascomycota</taxon>
        <taxon>Pezizomycotina</taxon>
        <taxon>Leotiomycetes</taxon>
        <taxon>Helotiales</taxon>
        <taxon>Helotiaceae</taxon>
        <taxon>Glarea</taxon>
    </lineage>
</organism>
<name>S3D4L7_GLAL2</name>
<dbReference type="AlphaFoldDB" id="S3D4L7"/>
<dbReference type="PANTHER" id="PTHR33112:SF9">
    <property type="entry name" value="HETEROKARYON INCOMPATIBILITY DOMAIN-CONTAINING PROTEIN"/>
    <property type="match status" value="1"/>
</dbReference>
<dbReference type="GeneID" id="19465453"/>
<dbReference type="EMBL" id="KE145358">
    <property type="protein sequence ID" value="EPE33387.1"/>
    <property type="molecule type" value="Genomic_DNA"/>
</dbReference>
<dbReference type="RefSeq" id="XP_008080004.1">
    <property type="nucleotide sequence ID" value="XM_008081813.1"/>
</dbReference>